<dbReference type="eggNOG" id="ENOG5033314">
    <property type="taxonomic scope" value="Bacteria"/>
</dbReference>
<accession>W7YQ95</accession>
<reference evidence="2 3" key="1">
    <citation type="journal article" date="2014" name="Genome Announc.">
        <title>Draft Genome Sequence of Paenibacillus pini JCM 16418T, Isolated from the Rhizosphere of Pine Tree.</title>
        <authorList>
            <person name="Yuki M."/>
            <person name="Oshima K."/>
            <person name="Suda W."/>
            <person name="Oshida Y."/>
            <person name="Kitamura K."/>
            <person name="Iida Y."/>
            <person name="Hattori M."/>
            <person name="Ohkuma M."/>
        </authorList>
    </citation>
    <scope>NUCLEOTIDE SEQUENCE [LARGE SCALE GENOMIC DNA]</scope>
    <source>
        <strain evidence="2 3">JCM 16418</strain>
    </source>
</reference>
<name>W7YQ95_9BACL</name>
<keyword evidence="1" id="KW-1133">Transmembrane helix</keyword>
<proteinExistence type="predicted"/>
<keyword evidence="1" id="KW-0472">Membrane</keyword>
<dbReference type="EMBL" id="BAVZ01000002">
    <property type="protein sequence ID" value="GAF06751.1"/>
    <property type="molecule type" value="Genomic_DNA"/>
</dbReference>
<dbReference type="Pfam" id="PF12670">
    <property type="entry name" value="DUF3792"/>
    <property type="match status" value="1"/>
</dbReference>
<feature type="transmembrane region" description="Helical" evidence="1">
    <location>
        <begin position="37"/>
        <end position="56"/>
    </location>
</feature>
<dbReference type="NCBIfam" id="TIGR04086">
    <property type="entry name" value="TIGR04086_membr"/>
    <property type="match status" value="1"/>
</dbReference>
<organism evidence="2 3">
    <name type="scientific">Paenibacillus pini JCM 16418</name>
    <dbReference type="NCBI Taxonomy" id="1236976"/>
    <lineage>
        <taxon>Bacteria</taxon>
        <taxon>Bacillati</taxon>
        <taxon>Bacillota</taxon>
        <taxon>Bacilli</taxon>
        <taxon>Bacillales</taxon>
        <taxon>Paenibacillaceae</taxon>
        <taxon>Paenibacillus</taxon>
    </lineage>
</organism>
<evidence type="ECO:0000313" key="2">
    <source>
        <dbReference type="EMBL" id="GAF06751.1"/>
    </source>
</evidence>
<evidence type="ECO:0000256" key="1">
    <source>
        <dbReference type="SAM" id="Phobius"/>
    </source>
</evidence>
<feature type="transmembrane region" description="Helical" evidence="1">
    <location>
        <begin position="62"/>
        <end position="83"/>
    </location>
</feature>
<evidence type="ECO:0000313" key="3">
    <source>
        <dbReference type="Proteomes" id="UP000019364"/>
    </source>
</evidence>
<feature type="transmembrane region" description="Helical" evidence="1">
    <location>
        <begin position="6"/>
        <end position="25"/>
    </location>
</feature>
<gene>
    <name evidence="2" type="ORF">JCM16418_730</name>
</gene>
<comment type="caution">
    <text evidence="2">The sequence shown here is derived from an EMBL/GenBank/DDBJ whole genome shotgun (WGS) entry which is preliminary data.</text>
</comment>
<sequence length="88" mass="9246">MREQSLSHYTYVVHALSAFAGGLVSGKRSGKRGWYQGGMTGLIYGFLVIMIGFLALDSSIKTGDLILASLAFASGSIGGMIGVNSRNN</sequence>
<keyword evidence="3" id="KW-1185">Reference proteome</keyword>
<dbReference type="Proteomes" id="UP000019364">
    <property type="component" value="Unassembled WGS sequence"/>
</dbReference>
<dbReference type="AlphaFoldDB" id="W7YQ95"/>
<keyword evidence="1" id="KW-0812">Transmembrane</keyword>
<protein>
    <recommendedName>
        <fullName evidence="4">TIGR04086 family membrane protein</fullName>
    </recommendedName>
</protein>
<dbReference type="STRING" id="1236976.JCM16418_730"/>
<dbReference type="InterPro" id="IPR023804">
    <property type="entry name" value="DUF3792_TM"/>
</dbReference>
<evidence type="ECO:0008006" key="4">
    <source>
        <dbReference type="Google" id="ProtNLM"/>
    </source>
</evidence>